<feature type="domain" description="N-acetyltransferase" evidence="1">
    <location>
        <begin position="28"/>
        <end position="172"/>
    </location>
</feature>
<keyword evidence="3" id="KW-1185">Reference proteome</keyword>
<dbReference type="EMBL" id="RJVI01000002">
    <property type="protein sequence ID" value="ROR32742.1"/>
    <property type="molecule type" value="Genomic_DNA"/>
</dbReference>
<reference evidence="2 3" key="1">
    <citation type="submission" date="2018-11" db="EMBL/GenBank/DDBJ databases">
        <title>Genomic Encyclopedia of Type Strains, Phase IV (KMG-IV): sequencing the most valuable type-strain genomes for metagenomic binning, comparative biology and taxonomic classification.</title>
        <authorList>
            <person name="Goeker M."/>
        </authorList>
    </citation>
    <scope>NUCLEOTIDE SEQUENCE [LARGE SCALE GENOMIC DNA]</scope>
    <source>
        <strain evidence="2 3">DSM 100275</strain>
    </source>
</reference>
<accession>A0A3N1Y530</accession>
<dbReference type="InterPro" id="IPR000182">
    <property type="entry name" value="GNAT_dom"/>
</dbReference>
<dbReference type="GO" id="GO:0016747">
    <property type="term" value="F:acyltransferase activity, transferring groups other than amino-acyl groups"/>
    <property type="evidence" value="ECO:0007669"/>
    <property type="project" value="InterPro"/>
</dbReference>
<name>A0A3N1Y530_9GAMM</name>
<gene>
    <name evidence="2" type="ORF">EDC57_1953</name>
</gene>
<proteinExistence type="predicted"/>
<dbReference type="CDD" id="cd04301">
    <property type="entry name" value="NAT_SF"/>
    <property type="match status" value="1"/>
</dbReference>
<comment type="caution">
    <text evidence="2">The sequence shown here is derived from an EMBL/GenBank/DDBJ whole genome shotgun (WGS) entry which is preliminary data.</text>
</comment>
<dbReference type="AlphaFoldDB" id="A0A3N1Y530"/>
<evidence type="ECO:0000313" key="2">
    <source>
        <dbReference type="EMBL" id="ROR32742.1"/>
    </source>
</evidence>
<keyword evidence="2" id="KW-0808">Transferase</keyword>
<dbReference type="Gene3D" id="3.40.630.30">
    <property type="match status" value="1"/>
</dbReference>
<evidence type="ECO:0000259" key="1">
    <source>
        <dbReference type="PROSITE" id="PS51186"/>
    </source>
</evidence>
<protein>
    <submittedName>
        <fullName evidence="2">Acetyltransferase (GNAT) family protein</fullName>
    </submittedName>
</protein>
<dbReference type="Pfam" id="PF00583">
    <property type="entry name" value="Acetyltransf_1"/>
    <property type="match status" value="1"/>
</dbReference>
<dbReference type="PROSITE" id="PS51186">
    <property type="entry name" value="GNAT"/>
    <property type="match status" value="1"/>
</dbReference>
<dbReference type="InterPro" id="IPR016181">
    <property type="entry name" value="Acyl_CoA_acyltransferase"/>
</dbReference>
<sequence length="183" mass="20796">MKARRRVRITWLEMREPGWLRPARGRAPAVRRMREPVPEFARFLYETVGGPWLWYERRGWSDAAWAARLADPGVELWVACRGGSPVGYFELERCAGEVQMVHFGLLPRFIGRGWGGPLLARAVQIAWRGQVRRVWLHTCSLDHPAALANYLARGFRIVREESRTVLLPLPVTPGRSADSPASG</sequence>
<dbReference type="SUPFAM" id="SSF55729">
    <property type="entry name" value="Acyl-CoA N-acyltransferases (Nat)"/>
    <property type="match status" value="1"/>
</dbReference>
<dbReference type="Proteomes" id="UP000276634">
    <property type="component" value="Unassembled WGS sequence"/>
</dbReference>
<dbReference type="RefSeq" id="WP_211331951.1">
    <property type="nucleotide sequence ID" value="NZ_RJVI01000002.1"/>
</dbReference>
<organism evidence="2 3">
    <name type="scientific">Inmirania thermothiophila</name>
    <dbReference type="NCBI Taxonomy" id="1750597"/>
    <lineage>
        <taxon>Bacteria</taxon>
        <taxon>Pseudomonadati</taxon>
        <taxon>Pseudomonadota</taxon>
        <taxon>Gammaproteobacteria</taxon>
        <taxon>Chromatiales</taxon>
        <taxon>Ectothiorhodospiraceae</taxon>
        <taxon>Inmirania</taxon>
    </lineage>
</organism>
<evidence type="ECO:0000313" key="3">
    <source>
        <dbReference type="Proteomes" id="UP000276634"/>
    </source>
</evidence>